<comment type="caution">
    <text evidence="2">The sequence shown here is derived from an EMBL/GenBank/DDBJ whole genome shotgun (WGS) entry which is preliminary data.</text>
</comment>
<dbReference type="AlphaFoldDB" id="A0AAV8YNS3"/>
<proteinExistence type="predicted"/>
<feature type="compositionally biased region" description="Polar residues" evidence="1">
    <location>
        <begin position="7"/>
        <end position="19"/>
    </location>
</feature>
<gene>
    <name evidence="2" type="ORF">NQ318_006557</name>
</gene>
<sequence length="156" mass="18007">MEKFLNISPNGSKSKQSRNNEMELESQILSNSNMNLFHEAVFFDILSQTNYSLSHYKNPESDDLNILNNNVNKPEINLNNMEMMNQNVTQLVKLPLNVMPPPPHKIVNYNNIKRYHPRDTTKPRDNYRPISPKGYESDESCTSYSSRGTPPDNGKF</sequence>
<dbReference type="Proteomes" id="UP001162162">
    <property type="component" value="Unassembled WGS sequence"/>
</dbReference>
<name>A0AAV8YNS3_9CUCU</name>
<feature type="region of interest" description="Disordered" evidence="1">
    <location>
        <begin position="108"/>
        <end position="156"/>
    </location>
</feature>
<feature type="compositionally biased region" description="Basic and acidic residues" evidence="1">
    <location>
        <begin position="117"/>
        <end position="127"/>
    </location>
</feature>
<protein>
    <submittedName>
        <fullName evidence="2">Uncharacterized protein</fullName>
    </submittedName>
</protein>
<evidence type="ECO:0000313" key="3">
    <source>
        <dbReference type="Proteomes" id="UP001162162"/>
    </source>
</evidence>
<feature type="region of interest" description="Disordered" evidence="1">
    <location>
        <begin position="1"/>
        <end position="23"/>
    </location>
</feature>
<dbReference type="EMBL" id="JAPWTK010000063">
    <property type="protein sequence ID" value="KAJ8952940.1"/>
    <property type="molecule type" value="Genomic_DNA"/>
</dbReference>
<reference evidence="2" key="1">
    <citation type="journal article" date="2023" name="Insect Mol. Biol.">
        <title>Genome sequencing provides insights into the evolution of gene families encoding plant cell wall-degrading enzymes in longhorned beetles.</title>
        <authorList>
            <person name="Shin N.R."/>
            <person name="Okamura Y."/>
            <person name="Kirsch R."/>
            <person name="Pauchet Y."/>
        </authorList>
    </citation>
    <scope>NUCLEOTIDE SEQUENCE</scope>
    <source>
        <strain evidence="2">AMC_N1</strain>
    </source>
</reference>
<organism evidence="2 3">
    <name type="scientific">Aromia moschata</name>
    <dbReference type="NCBI Taxonomy" id="1265417"/>
    <lineage>
        <taxon>Eukaryota</taxon>
        <taxon>Metazoa</taxon>
        <taxon>Ecdysozoa</taxon>
        <taxon>Arthropoda</taxon>
        <taxon>Hexapoda</taxon>
        <taxon>Insecta</taxon>
        <taxon>Pterygota</taxon>
        <taxon>Neoptera</taxon>
        <taxon>Endopterygota</taxon>
        <taxon>Coleoptera</taxon>
        <taxon>Polyphaga</taxon>
        <taxon>Cucujiformia</taxon>
        <taxon>Chrysomeloidea</taxon>
        <taxon>Cerambycidae</taxon>
        <taxon>Cerambycinae</taxon>
        <taxon>Callichromatini</taxon>
        <taxon>Aromia</taxon>
    </lineage>
</organism>
<keyword evidence="3" id="KW-1185">Reference proteome</keyword>
<evidence type="ECO:0000313" key="2">
    <source>
        <dbReference type="EMBL" id="KAJ8952940.1"/>
    </source>
</evidence>
<accession>A0AAV8YNS3</accession>
<evidence type="ECO:0000256" key="1">
    <source>
        <dbReference type="SAM" id="MobiDB-lite"/>
    </source>
</evidence>